<accession>A0A8T1DWS7</accession>
<dbReference type="AlphaFoldDB" id="A0A8T1DWS7"/>
<reference evidence="1" key="1">
    <citation type="submission" date="2018-10" db="EMBL/GenBank/DDBJ databases">
        <title>Effector identification in a new, highly contiguous assembly of the strawberry crown rot pathogen Phytophthora cactorum.</title>
        <authorList>
            <person name="Armitage A.D."/>
            <person name="Nellist C.F."/>
            <person name="Bates H."/>
            <person name="Vickerstaff R.J."/>
            <person name="Harrison R.J."/>
        </authorList>
    </citation>
    <scope>NUCLEOTIDE SEQUENCE</scope>
    <source>
        <strain evidence="1">4040</strain>
    </source>
</reference>
<evidence type="ECO:0000313" key="1">
    <source>
        <dbReference type="EMBL" id="KAG2944249.1"/>
    </source>
</evidence>
<name>A0A8T1DWS7_9STRA</name>
<sequence>MITNLRMDCKLGIVDPVAELQRLHPDSQRPATPELAAAQLCSQLLQERTRPVDSRVPSTHWSSPHMLRACAQYLRQPLAVTRAETSHAAI</sequence>
<comment type="caution">
    <text evidence="1">The sequence shown here is derived from an EMBL/GenBank/DDBJ whole genome shotgun (WGS) entry which is preliminary data.</text>
</comment>
<organism evidence="1 2">
    <name type="scientific">Phytophthora cactorum</name>
    <dbReference type="NCBI Taxonomy" id="29920"/>
    <lineage>
        <taxon>Eukaryota</taxon>
        <taxon>Sar</taxon>
        <taxon>Stramenopiles</taxon>
        <taxon>Oomycota</taxon>
        <taxon>Peronosporomycetes</taxon>
        <taxon>Peronosporales</taxon>
        <taxon>Peronosporaceae</taxon>
        <taxon>Phytophthora</taxon>
    </lineage>
</organism>
<dbReference type="EMBL" id="RCMK01000204">
    <property type="protein sequence ID" value="KAG2944249.1"/>
    <property type="molecule type" value="Genomic_DNA"/>
</dbReference>
<dbReference type="Proteomes" id="UP000736787">
    <property type="component" value="Unassembled WGS sequence"/>
</dbReference>
<evidence type="ECO:0000313" key="2">
    <source>
        <dbReference type="Proteomes" id="UP000736787"/>
    </source>
</evidence>
<proteinExistence type="predicted"/>
<gene>
    <name evidence="1" type="ORF">PC117_g9109</name>
</gene>
<dbReference type="VEuPathDB" id="FungiDB:PC110_g2122"/>
<protein>
    <submittedName>
        <fullName evidence="1">Uncharacterized protein</fullName>
    </submittedName>
</protein>